<sequence>MNMIYLSKGIVKENSTEHLLRVARCGQEYSLSGEQAGLWLNGRFRFSEVKTESEKRTLKHLARMGLAETGAENTDVARYRILTQCVCCPAVNAKPEIFLSRAEKEALTWLRNAGLRLTVAELIFLREYKIKPEPRYLHAENRQALVEAIYTKNTIADNCLEQIMECAECRDETIRILLGLLKKKKLIVL</sequence>
<accession>A0A8F5V899</accession>
<proteinExistence type="predicted"/>
<protein>
    <submittedName>
        <fullName evidence="1">Uncharacterized protein</fullName>
    </submittedName>
</protein>
<reference evidence="1" key="1">
    <citation type="submission" date="2020-08" db="EMBL/GenBank/DDBJ databases">
        <title>Novel genomic islands and a new vanD-subtype in the first VanD-type vancomycin resistant enterococci identified in Norway.</title>
        <authorList>
            <person name="Rubaye A.M."/>
            <person name="Janice J."/>
            <person name="Sundsfjord A."/>
            <person name="Hegstad K."/>
        </authorList>
    </citation>
    <scope>NUCLEOTIDE SEQUENCE</scope>
    <source>
        <strain evidence="1">KresVRE0002</strain>
    </source>
</reference>
<evidence type="ECO:0000313" key="1">
    <source>
        <dbReference type="EMBL" id="QXO84663.1"/>
    </source>
</evidence>
<organism evidence="1">
    <name type="scientific">Enterococcus faecium</name>
    <name type="common">Streptococcus faecium</name>
    <dbReference type="NCBI Taxonomy" id="1352"/>
    <lineage>
        <taxon>Bacteria</taxon>
        <taxon>Bacillati</taxon>
        <taxon>Bacillota</taxon>
        <taxon>Bacilli</taxon>
        <taxon>Lactobacillales</taxon>
        <taxon>Enterococcaceae</taxon>
        <taxon>Enterococcus</taxon>
    </lineage>
</organism>
<name>A0A8F5V899_ENTFC</name>
<gene>
    <name evidence="1" type="ORF">Tn6712_000034</name>
</gene>
<dbReference type="AlphaFoldDB" id="A0A8F5V899"/>
<dbReference type="EMBL" id="MT951616">
    <property type="protein sequence ID" value="QXO84663.1"/>
    <property type="molecule type" value="Genomic_DNA"/>
</dbReference>